<comment type="caution">
    <text evidence="1">The sequence shown here is derived from an EMBL/GenBank/DDBJ whole genome shotgun (WGS) entry which is preliminary data.</text>
</comment>
<dbReference type="Proteomes" id="UP000789366">
    <property type="component" value="Unassembled WGS sequence"/>
</dbReference>
<name>A0ACA9MFX2_9GLOM</name>
<evidence type="ECO:0000313" key="2">
    <source>
        <dbReference type="Proteomes" id="UP000789366"/>
    </source>
</evidence>
<dbReference type="EMBL" id="CAJVPW010008117">
    <property type="protein sequence ID" value="CAG8589950.1"/>
    <property type="molecule type" value="Genomic_DNA"/>
</dbReference>
<feature type="non-terminal residue" evidence="1">
    <location>
        <position position="206"/>
    </location>
</feature>
<protein>
    <submittedName>
        <fullName evidence="1">11576_t:CDS:1</fullName>
    </submittedName>
</protein>
<organism evidence="1 2">
    <name type="scientific">Cetraspora pellucida</name>
    <dbReference type="NCBI Taxonomy" id="1433469"/>
    <lineage>
        <taxon>Eukaryota</taxon>
        <taxon>Fungi</taxon>
        <taxon>Fungi incertae sedis</taxon>
        <taxon>Mucoromycota</taxon>
        <taxon>Glomeromycotina</taxon>
        <taxon>Glomeromycetes</taxon>
        <taxon>Diversisporales</taxon>
        <taxon>Gigasporaceae</taxon>
        <taxon>Cetraspora</taxon>
    </lineage>
</organism>
<accession>A0ACA9MFX2</accession>
<sequence length="206" mass="23720">MTNDDIDDEELFGPNWIETLNDDEFTQLCQQNDREEDFRLDPSLILNLTSRMNRVERRNPQNFAEFFETILGQPQTDSDDWYPDFFQDRNVIDRINFSLWHLPENWSNLRNSLRNSNLCSNLPDQPNFIESLSFILPTRSSQLSALLPGDNLSSLLSASASLVESGPLNALDLLSNSLFPHLGSDFHRICRGKFVDLPSFASERFS</sequence>
<evidence type="ECO:0000313" key="1">
    <source>
        <dbReference type="EMBL" id="CAG8589950.1"/>
    </source>
</evidence>
<proteinExistence type="predicted"/>
<keyword evidence="2" id="KW-1185">Reference proteome</keyword>
<reference evidence="1" key="1">
    <citation type="submission" date="2021-06" db="EMBL/GenBank/DDBJ databases">
        <authorList>
            <person name="Kallberg Y."/>
            <person name="Tangrot J."/>
            <person name="Rosling A."/>
        </authorList>
    </citation>
    <scope>NUCLEOTIDE SEQUENCE</scope>
    <source>
        <strain evidence="1">28 12/20/2015</strain>
    </source>
</reference>
<gene>
    <name evidence="1" type="ORF">SPELUC_LOCUS6710</name>
</gene>